<keyword evidence="7" id="KW-1185">Reference proteome</keyword>
<dbReference type="InterPro" id="IPR018060">
    <property type="entry name" value="HTH_AraC"/>
</dbReference>
<keyword evidence="3" id="KW-0804">Transcription</keyword>
<accession>A0A847SQA1</accession>
<dbReference type="Pfam" id="PF12833">
    <property type="entry name" value="HTH_18"/>
    <property type="match status" value="1"/>
</dbReference>
<organism evidence="6 7">
    <name type="scientific">Chitinophaga eiseniae</name>
    <dbReference type="NCBI Taxonomy" id="634771"/>
    <lineage>
        <taxon>Bacteria</taxon>
        <taxon>Pseudomonadati</taxon>
        <taxon>Bacteroidota</taxon>
        <taxon>Chitinophagia</taxon>
        <taxon>Chitinophagales</taxon>
        <taxon>Chitinophagaceae</taxon>
        <taxon>Chitinophaga</taxon>
    </lineage>
</organism>
<dbReference type="InterPro" id="IPR020449">
    <property type="entry name" value="Tscrpt_reg_AraC-type_HTH"/>
</dbReference>
<evidence type="ECO:0000313" key="6">
    <source>
        <dbReference type="EMBL" id="NLR82484.1"/>
    </source>
</evidence>
<feature type="transmembrane region" description="Helical" evidence="4">
    <location>
        <begin position="201"/>
        <end position="221"/>
    </location>
</feature>
<evidence type="ECO:0000256" key="2">
    <source>
        <dbReference type="ARBA" id="ARBA00023125"/>
    </source>
</evidence>
<dbReference type="RefSeq" id="WP_168742555.1">
    <property type="nucleotide sequence ID" value="NZ_JABAHZ010000010.1"/>
</dbReference>
<dbReference type="Gene3D" id="1.10.10.60">
    <property type="entry name" value="Homeodomain-like"/>
    <property type="match status" value="2"/>
</dbReference>
<keyword evidence="4" id="KW-0812">Transmembrane</keyword>
<dbReference type="EMBL" id="JABAHZ010000010">
    <property type="protein sequence ID" value="NLR82484.1"/>
    <property type="molecule type" value="Genomic_DNA"/>
</dbReference>
<dbReference type="PANTHER" id="PTHR43280">
    <property type="entry name" value="ARAC-FAMILY TRANSCRIPTIONAL REGULATOR"/>
    <property type="match status" value="1"/>
</dbReference>
<dbReference type="PRINTS" id="PR00032">
    <property type="entry name" value="HTHARAC"/>
</dbReference>
<name>A0A847SQA1_9BACT</name>
<dbReference type="GO" id="GO:0003700">
    <property type="term" value="F:DNA-binding transcription factor activity"/>
    <property type="evidence" value="ECO:0007669"/>
    <property type="project" value="InterPro"/>
</dbReference>
<dbReference type="PANTHER" id="PTHR43280:SF29">
    <property type="entry name" value="ARAC-FAMILY TRANSCRIPTIONAL REGULATOR"/>
    <property type="match status" value="1"/>
</dbReference>
<evidence type="ECO:0000256" key="4">
    <source>
        <dbReference type="SAM" id="Phobius"/>
    </source>
</evidence>
<feature type="domain" description="HTH araC/xylS-type" evidence="5">
    <location>
        <begin position="317"/>
        <end position="421"/>
    </location>
</feature>
<evidence type="ECO:0000259" key="5">
    <source>
        <dbReference type="PROSITE" id="PS01124"/>
    </source>
</evidence>
<keyword evidence="1" id="KW-0805">Transcription regulation</keyword>
<dbReference type="AlphaFoldDB" id="A0A847SQA1"/>
<keyword evidence="4" id="KW-1133">Transmembrane helix</keyword>
<evidence type="ECO:0000313" key="7">
    <source>
        <dbReference type="Proteomes" id="UP000552864"/>
    </source>
</evidence>
<feature type="transmembrane region" description="Helical" evidence="4">
    <location>
        <begin position="165"/>
        <end position="189"/>
    </location>
</feature>
<dbReference type="PROSITE" id="PS01124">
    <property type="entry name" value="HTH_ARAC_FAMILY_2"/>
    <property type="match status" value="1"/>
</dbReference>
<gene>
    <name evidence="6" type="ORF">HGH91_27960</name>
</gene>
<feature type="transmembrane region" description="Helical" evidence="4">
    <location>
        <begin position="33"/>
        <end position="51"/>
    </location>
</feature>
<protein>
    <submittedName>
        <fullName evidence="6">Helix-turn-helix transcriptional regulator</fullName>
    </submittedName>
</protein>
<dbReference type="InterPro" id="IPR009057">
    <property type="entry name" value="Homeodomain-like_sf"/>
</dbReference>
<dbReference type="SUPFAM" id="SSF46689">
    <property type="entry name" value="Homeodomain-like"/>
    <property type="match status" value="1"/>
</dbReference>
<keyword evidence="4" id="KW-0472">Membrane</keyword>
<dbReference type="SMART" id="SM00342">
    <property type="entry name" value="HTH_ARAC"/>
    <property type="match status" value="1"/>
</dbReference>
<sequence length="423" mass="47131">MNYISLLGAFQALIILGIFGVFSAPKPIDSDRILNWLVACIFTHLTGSFIMNKAFPDAEIHNGYVTFISLLYAPLLWLYALKLQQGRKLPGIKVSLLFVPAGIAAIAYFIIGGYVITHGGKTPTFITVYNNAVGYCSLVSYIFYGIKSLNISQRLPGLSLSEKQLIRLMAIIFMGVVALALILSVGSGMFPREISHTDVHLWVRIVSYTTLLIICLAIGRVKILSIYDHHMETAASGSLVLSGPSLAHLIQEEKDFIVPVLMEYKRSPNPVVKDAEQCVENAEIASIEIPSAETVLQNRQKKSGLTDELQADIIEKVNHQMVVEKLYTDPDLSLDRLAVLIKVPRHHLSESLNKYLGKSFYQYINEYRINQVVEEMERARQNNKVPNILSVAFEAGFHSKSSFNQYFKKTTGLTPSAYLKNGA</sequence>
<evidence type="ECO:0000256" key="1">
    <source>
        <dbReference type="ARBA" id="ARBA00023015"/>
    </source>
</evidence>
<comment type="caution">
    <text evidence="6">The sequence shown here is derived from an EMBL/GenBank/DDBJ whole genome shotgun (WGS) entry which is preliminary data.</text>
</comment>
<feature type="transmembrane region" description="Helical" evidence="4">
    <location>
        <begin position="6"/>
        <end position="24"/>
    </location>
</feature>
<dbReference type="Proteomes" id="UP000552864">
    <property type="component" value="Unassembled WGS sequence"/>
</dbReference>
<keyword evidence="2" id="KW-0238">DNA-binding</keyword>
<proteinExistence type="predicted"/>
<feature type="transmembrane region" description="Helical" evidence="4">
    <location>
        <begin position="128"/>
        <end position="144"/>
    </location>
</feature>
<feature type="transmembrane region" description="Helical" evidence="4">
    <location>
        <begin position="63"/>
        <end position="82"/>
    </location>
</feature>
<evidence type="ECO:0000256" key="3">
    <source>
        <dbReference type="ARBA" id="ARBA00023163"/>
    </source>
</evidence>
<dbReference type="GO" id="GO:0043565">
    <property type="term" value="F:sequence-specific DNA binding"/>
    <property type="evidence" value="ECO:0007669"/>
    <property type="project" value="InterPro"/>
</dbReference>
<reference evidence="6 7" key="1">
    <citation type="submission" date="2020-04" db="EMBL/GenBank/DDBJ databases">
        <authorList>
            <person name="Yin C."/>
        </authorList>
    </citation>
    <scope>NUCLEOTIDE SEQUENCE [LARGE SCALE GENOMIC DNA]</scope>
    <source>
        <strain evidence="6 7">Ak56</strain>
    </source>
</reference>
<feature type="transmembrane region" description="Helical" evidence="4">
    <location>
        <begin position="94"/>
        <end position="116"/>
    </location>
</feature>